<evidence type="ECO:0000256" key="2">
    <source>
        <dbReference type="ARBA" id="ARBA00013064"/>
    </source>
</evidence>
<evidence type="ECO:0000313" key="16">
    <source>
        <dbReference type="Proteomes" id="UP000695000"/>
    </source>
</evidence>
<reference evidence="17" key="1">
    <citation type="submission" date="2025-08" db="UniProtKB">
        <authorList>
            <consortium name="RefSeq"/>
        </authorList>
    </citation>
    <scope>IDENTIFICATION</scope>
    <source>
        <tissue evidence="17">Whole Larva</tissue>
    </source>
</reference>
<dbReference type="PANTHER" id="PTHR46957:SF3">
    <property type="entry name" value="CYTOKINE RECEPTOR"/>
    <property type="match status" value="1"/>
</dbReference>
<dbReference type="InterPro" id="IPR016130">
    <property type="entry name" value="Tyr_Pase_AS"/>
</dbReference>
<evidence type="ECO:0000256" key="10">
    <source>
        <dbReference type="ARBA" id="ARBA00023180"/>
    </source>
</evidence>
<feature type="domain" description="Fibronectin type-III" evidence="15">
    <location>
        <begin position="578"/>
        <end position="681"/>
    </location>
</feature>
<accession>A0ABM1M0D2</accession>
<dbReference type="InterPro" id="IPR029021">
    <property type="entry name" value="Prot-tyrosine_phosphatase-like"/>
</dbReference>
<name>A0ABM1M0D2_NICVS</name>
<evidence type="ECO:0000256" key="12">
    <source>
        <dbReference type="SAM" id="SignalP"/>
    </source>
</evidence>
<dbReference type="SMART" id="SM00194">
    <property type="entry name" value="PTPc"/>
    <property type="match status" value="1"/>
</dbReference>
<dbReference type="InterPro" id="IPR000242">
    <property type="entry name" value="PTP_cat"/>
</dbReference>
<dbReference type="PROSITE" id="PS00383">
    <property type="entry name" value="TYR_PHOSPHATASE_1"/>
    <property type="match status" value="1"/>
</dbReference>
<dbReference type="Pfam" id="PF00102">
    <property type="entry name" value="Y_phosphatase"/>
    <property type="match status" value="1"/>
</dbReference>
<feature type="chain" id="PRO_5045035001" description="protein-tyrosine-phosphatase" evidence="12">
    <location>
        <begin position="17"/>
        <end position="1508"/>
    </location>
</feature>
<keyword evidence="6" id="KW-0378">Hydrolase</keyword>
<keyword evidence="4 12" id="KW-0732">Signal</keyword>
<sequence length="1508" mass="171990">MLCRLFFAIFFVCAASDIVDIVKTDTSTSTSTSTDVYTSSTSETAASSTADPITKNNCKCNKCHPEFEDFAIEYPENTSQQIHFKWKPFDENEKDCIYSCNLDFSSNSSIIYRHIGNSNKGYNSSEEFKNCVEYDGKFECFNVHSNFKTIQKFLVDFNEPRNLTLDVQDDSRILISWDLSGRCNNFNLHVGGSVENVSGKSFVIPDGFCKDIGLAAPRKGAVPRLFFSVPGMVQNASAILSYDLASLTWIPPEMGDCIVGYVIRIGDLEEVVVENVTSVELKVHLESCTEYNVKIAAKSDTHIGQFFEIQATTIGKDIDRNLTLEVLDEMKIKVSWDLLDNCRDFSLHVDDKVIDIFNNETIIENAFCQTIGLSPRNVEKFEHYRSVPNIIQKLDIIPSNNFLKAKWKAPIKNDCVIGYTLQINQKATIDVDNILTYTFENLEPCTSYTIKVAAKSKTDFGNFVIQDRMTLEEDAPKPTCEVIEVRKTEVDVQCNIVQSHSPRCSFNKVKIYCEANEKLEWTIWNTTNIFDLKDLMTIGNLSEFTNYSCKAYVLNSEDLEGKEYDKFEFTTLQEVPSKPRDFELQDVHSYNFTLTWKEPEKMPSIPTGYDLFLENFPNYFIPDECKRSANKSNEQIEYKIQSKTIPSNPYHSYTAKIRALSSIGPGDYSEQKFSTNIFKPEQPRNFEHVLSNDFGRIYNVSIDARWKYPCNTFGTFSHFQIYISWSIEGNSKVEMVSDEVLANEDMSNIDYSYVYEDVQPQKNYIVSVRTVLKENSYVSEEVQISFPSPDGYPSEPILKPFVDLSNTSFSVDWNPPLHMNGEFQNYNVSIGYLGAIHDTSTDCEVEAQVLYIYSTTDQSYEFVDTNPNHRYNVSVVASTRAGGKFAASKIHETAKTQAGPVQDLNTEIMLSKDQEKYICHVQITFKPPCSMNSQFRSYRVQLLEDGIVNATSDENELSYSFPLEPSKDYVVVVHTITEYGDGVKEEYAFQSPAGVPKVKSNQFILQNVNYTTASIVMHKELFDDDNGDILYYSILVTGHDQIDNTTNSYGYWNGEVLPNFPHWSEKTEAIEKYQATPQKWNPFSGNKTYVLYELGTENCSDDDGFCNGPLVPATAYFVEIRGYTANAYKTTKAMYFETDYERALGVAAILGIVLAVLAVVILAGGGGFYVWRKRRVELHVETEIGDESIVHIPVVSNKFPDYYVELQRNPNILKQEFLTLNTTSAELVLLTNVASLPENKKKNRYTNILPFDDTRVILRCTDSDYINASFVKGISDTPEYIATQGPLEGTLYDFWKMVLEQNATVIVMLAQFYEQKREKCYKYFPNDHEQMEIEDIQIRCSTELNYGFYRERHILVQTDSKKLNVIHLQFMNWPDFGCPSGTENMLNFCLLVRKFIDEYNTKAIMHCSAGVGRTGTLIAIDILLQTIACNGDLDIFNTVLNLRKQRKNMVQTEAQYMYIHTCINDAILNPPQLKEIKATEPIYENVKDNLIQLKVLKSDSNENIEMEA</sequence>
<dbReference type="InterPro" id="IPR003595">
    <property type="entry name" value="Tyr_Pase_cat"/>
</dbReference>
<keyword evidence="10" id="KW-0325">Glycoprotein</keyword>
<evidence type="ECO:0000256" key="11">
    <source>
        <dbReference type="SAM" id="Phobius"/>
    </source>
</evidence>
<dbReference type="SUPFAM" id="SSF52799">
    <property type="entry name" value="(Phosphotyrosine protein) phosphatases II"/>
    <property type="match status" value="1"/>
</dbReference>
<dbReference type="PROSITE" id="PS50056">
    <property type="entry name" value="TYR_PHOSPHATASE_2"/>
    <property type="match status" value="1"/>
</dbReference>
<dbReference type="Gene3D" id="2.60.40.10">
    <property type="entry name" value="Immunoglobulins"/>
    <property type="match status" value="3"/>
</dbReference>
<proteinExistence type="predicted"/>
<dbReference type="SMART" id="SM00060">
    <property type="entry name" value="FN3"/>
    <property type="match status" value="8"/>
</dbReference>
<dbReference type="Pfam" id="PF00041">
    <property type="entry name" value="fn3"/>
    <property type="match status" value="1"/>
</dbReference>
<dbReference type="Gene3D" id="3.90.190.10">
    <property type="entry name" value="Protein tyrosine phosphatase superfamily"/>
    <property type="match status" value="1"/>
</dbReference>
<feature type="domain" description="Fibronectin type-III" evidence="15">
    <location>
        <begin position="229"/>
        <end position="317"/>
    </location>
</feature>
<keyword evidence="3 11" id="KW-0812">Transmembrane</keyword>
<dbReference type="InterPro" id="IPR000387">
    <property type="entry name" value="Tyr_Pase_dom"/>
</dbReference>
<evidence type="ECO:0000256" key="8">
    <source>
        <dbReference type="ARBA" id="ARBA00022989"/>
    </source>
</evidence>
<keyword evidence="7" id="KW-0904">Protein phosphatase</keyword>
<evidence type="ECO:0000259" key="14">
    <source>
        <dbReference type="PROSITE" id="PS50056"/>
    </source>
</evidence>
<keyword evidence="5" id="KW-0677">Repeat</keyword>
<gene>
    <name evidence="17" type="primary">LOC108556422</name>
</gene>
<feature type="domain" description="Tyrosine-protein phosphatase" evidence="13">
    <location>
        <begin position="1213"/>
        <end position="1466"/>
    </location>
</feature>
<dbReference type="PRINTS" id="PR00700">
    <property type="entry name" value="PRTYPHPHTASE"/>
</dbReference>
<dbReference type="EC" id="3.1.3.48" evidence="2"/>
<feature type="transmembrane region" description="Helical" evidence="11">
    <location>
        <begin position="1144"/>
        <end position="1171"/>
    </location>
</feature>
<dbReference type="CDD" id="cd00063">
    <property type="entry name" value="FN3"/>
    <property type="match status" value="3"/>
</dbReference>
<evidence type="ECO:0000256" key="6">
    <source>
        <dbReference type="ARBA" id="ARBA00022801"/>
    </source>
</evidence>
<evidence type="ECO:0000259" key="15">
    <source>
        <dbReference type="PROSITE" id="PS50853"/>
    </source>
</evidence>
<evidence type="ECO:0000259" key="13">
    <source>
        <dbReference type="PROSITE" id="PS50055"/>
    </source>
</evidence>
<dbReference type="Pfam" id="PF18861">
    <property type="entry name" value="PTP_tm"/>
    <property type="match status" value="1"/>
</dbReference>
<dbReference type="InterPro" id="IPR050713">
    <property type="entry name" value="RTP_Phos/Ushers"/>
</dbReference>
<evidence type="ECO:0000256" key="1">
    <source>
        <dbReference type="ARBA" id="ARBA00004479"/>
    </source>
</evidence>
<dbReference type="GeneID" id="108556422"/>
<dbReference type="SUPFAM" id="SSF49265">
    <property type="entry name" value="Fibronectin type III"/>
    <property type="match status" value="5"/>
</dbReference>
<feature type="domain" description="Fibronectin type-III" evidence="15">
    <location>
        <begin position="792"/>
        <end position="899"/>
    </location>
</feature>
<dbReference type="InterPro" id="IPR041201">
    <property type="entry name" value="PTPRJ_TM"/>
</dbReference>
<keyword evidence="9 11" id="KW-0472">Membrane</keyword>
<evidence type="ECO:0000256" key="5">
    <source>
        <dbReference type="ARBA" id="ARBA00022737"/>
    </source>
</evidence>
<dbReference type="InterPro" id="IPR036116">
    <property type="entry name" value="FN3_sf"/>
</dbReference>
<dbReference type="SMART" id="SM00404">
    <property type="entry name" value="PTPc_motif"/>
    <property type="match status" value="1"/>
</dbReference>
<protein>
    <recommendedName>
        <fullName evidence="2">protein-tyrosine-phosphatase</fullName>
        <ecNumber evidence="2">3.1.3.48</ecNumber>
    </recommendedName>
</protein>
<evidence type="ECO:0000313" key="17">
    <source>
        <dbReference type="RefSeq" id="XP_017768032.1"/>
    </source>
</evidence>
<dbReference type="PANTHER" id="PTHR46957">
    <property type="entry name" value="CYTOKINE RECEPTOR"/>
    <property type="match status" value="1"/>
</dbReference>
<dbReference type="RefSeq" id="XP_017768032.1">
    <property type="nucleotide sequence ID" value="XM_017912543.1"/>
</dbReference>
<keyword evidence="8 11" id="KW-1133">Transmembrane helix</keyword>
<comment type="subcellular location">
    <subcellularLocation>
        <location evidence="1">Membrane</location>
        <topology evidence="1">Single-pass type I membrane protein</topology>
    </subcellularLocation>
</comment>
<dbReference type="InterPro" id="IPR003961">
    <property type="entry name" value="FN3_dom"/>
</dbReference>
<feature type="signal peptide" evidence="12">
    <location>
        <begin position="1"/>
        <end position="16"/>
    </location>
</feature>
<dbReference type="PROSITE" id="PS50055">
    <property type="entry name" value="TYR_PHOSPHATASE_PTP"/>
    <property type="match status" value="1"/>
</dbReference>
<dbReference type="PROSITE" id="PS50853">
    <property type="entry name" value="FN3"/>
    <property type="match status" value="3"/>
</dbReference>
<keyword evidence="16" id="KW-1185">Reference proteome</keyword>
<feature type="domain" description="Tyrosine specific protein phosphatases" evidence="14">
    <location>
        <begin position="1386"/>
        <end position="1457"/>
    </location>
</feature>
<dbReference type="CDD" id="cd00047">
    <property type="entry name" value="PTPc"/>
    <property type="match status" value="1"/>
</dbReference>
<organism evidence="16 17">
    <name type="scientific">Nicrophorus vespilloides</name>
    <name type="common">Boreal carrion beetle</name>
    <dbReference type="NCBI Taxonomy" id="110193"/>
    <lineage>
        <taxon>Eukaryota</taxon>
        <taxon>Metazoa</taxon>
        <taxon>Ecdysozoa</taxon>
        <taxon>Arthropoda</taxon>
        <taxon>Hexapoda</taxon>
        <taxon>Insecta</taxon>
        <taxon>Pterygota</taxon>
        <taxon>Neoptera</taxon>
        <taxon>Endopterygota</taxon>
        <taxon>Coleoptera</taxon>
        <taxon>Polyphaga</taxon>
        <taxon>Staphyliniformia</taxon>
        <taxon>Silphidae</taxon>
        <taxon>Nicrophorinae</taxon>
        <taxon>Nicrophorus</taxon>
    </lineage>
</organism>
<evidence type="ECO:0000256" key="9">
    <source>
        <dbReference type="ARBA" id="ARBA00023136"/>
    </source>
</evidence>
<evidence type="ECO:0000256" key="7">
    <source>
        <dbReference type="ARBA" id="ARBA00022912"/>
    </source>
</evidence>
<evidence type="ECO:0000256" key="3">
    <source>
        <dbReference type="ARBA" id="ARBA00022692"/>
    </source>
</evidence>
<evidence type="ECO:0000256" key="4">
    <source>
        <dbReference type="ARBA" id="ARBA00022729"/>
    </source>
</evidence>
<dbReference type="Proteomes" id="UP000695000">
    <property type="component" value="Unplaced"/>
</dbReference>
<dbReference type="InterPro" id="IPR013783">
    <property type="entry name" value="Ig-like_fold"/>
</dbReference>